<keyword evidence="2" id="KW-0501">Molybdenum cofactor biosynthesis</keyword>
<dbReference type="Proteomes" id="UP001214043">
    <property type="component" value="Chromosome"/>
</dbReference>
<dbReference type="GO" id="GO:0006777">
    <property type="term" value="P:Mo-molybdopterin cofactor biosynthetic process"/>
    <property type="evidence" value="ECO:0007669"/>
    <property type="project" value="UniProtKB-KW"/>
</dbReference>
<dbReference type="SUPFAM" id="SSF53927">
    <property type="entry name" value="Cytidine deaminase-like"/>
    <property type="match status" value="1"/>
</dbReference>
<evidence type="ECO:0000256" key="2">
    <source>
        <dbReference type="ARBA" id="ARBA00023150"/>
    </source>
</evidence>
<gene>
    <name evidence="3" type="primary">fdhD</name>
    <name evidence="3" type="ORF">PUV54_15460</name>
</gene>
<evidence type="ECO:0000313" key="4">
    <source>
        <dbReference type="Proteomes" id="UP001214043"/>
    </source>
</evidence>
<sequence length="262" mass="28546">MAKISTTGAPPPCERTVKVTNGNWSVPEETPVAFVYNRRNYAVMLATPSDMEDFAVGFSLTERVVDAVDEISAVDIHQSERGIELHLSIEPEKLERLDLRQQRRNLVGRAGCGVCGLENAETFFEPLPKVRNKTLTVDRKALSAALQALKDHQPLNTATRTVHGAAWADLNGAIVLAREDVGRHNALDKLLGALVRDNTDLQNGFVLMSSRCSYEIIEKSARVGVAAVASVSGPTAFAIRKAGEANISLYCREGESFVEVTQ</sequence>
<accession>A0AAF0CEI9</accession>
<dbReference type="InterPro" id="IPR003786">
    <property type="entry name" value="FdhD"/>
</dbReference>
<organism evidence="3 4">
    <name type="scientific">Hyphococcus flavus</name>
    <dbReference type="NCBI Taxonomy" id="1866326"/>
    <lineage>
        <taxon>Bacteria</taxon>
        <taxon>Pseudomonadati</taxon>
        <taxon>Pseudomonadota</taxon>
        <taxon>Alphaproteobacteria</taxon>
        <taxon>Parvularculales</taxon>
        <taxon>Parvularculaceae</taxon>
        <taxon>Hyphococcus</taxon>
    </lineage>
</organism>
<dbReference type="Gene3D" id="3.10.20.10">
    <property type="match status" value="1"/>
</dbReference>
<dbReference type="EMBL" id="CP118166">
    <property type="protein sequence ID" value="WDI31346.1"/>
    <property type="molecule type" value="Genomic_DNA"/>
</dbReference>
<dbReference type="GO" id="GO:0016783">
    <property type="term" value="F:sulfurtransferase activity"/>
    <property type="evidence" value="ECO:0007669"/>
    <property type="project" value="InterPro"/>
</dbReference>
<evidence type="ECO:0000313" key="3">
    <source>
        <dbReference type="EMBL" id="WDI31346.1"/>
    </source>
</evidence>
<keyword evidence="4" id="KW-1185">Reference proteome</keyword>
<dbReference type="AlphaFoldDB" id="A0AAF0CEI9"/>
<dbReference type="RefSeq" id="WP_274493232.1">
    <property type="nucleotide sequence ID" value="NZ_CP118166.1"/>
</dbReference>
<dbReference type="PANTHER" id="PTHR30592:SF1">
    <property type="entry name" value="SULFUR CARRIER PROTEIN FDHD"/>
    <property type="match status" value="1"/>
</dbReference>
<dbReference type="PIRSF" id="PIRSF015626">
    <property type="entry name" value="FdhD"/>
    <property type="match status" value="1"/>
</dbReference>
<name>A0AAF0CEI9_9PROT</name>
<dbReference type="InterPro" id="IPR016193">
    <property type="entry name" value="Cytidine_deaminase-like"/>
</dbReference>
<keyword evidence="1" id="KW-0963">Cytoplasm</keyword>
<protein>
    <submittedName>
        <fullName evidence="3">Formate dehydrogenase accessory sulfurtransferase FdhD</fullName>
    </submittedName>
</protein>
<proteinExistence type="predicted"/>
<dbReference type="Gene3D" id="3.40.140.10">
    <property type="entry name" value="Cytidine Deaminase, domain 2"/>
    <property type="match status" value="1"/>
</dbReference>
<dbReference type="KEGG" id="hfl:PUV54_15460"/>
<evidence type="ECO:0000256" key="1">
    <source>
        <dbReference type="ARBA" id="ARBA00022490"/>
    </source>
</evidence>
<dbReference type="NCBIfam" id="TIGR00129">
    <property type="entry name" value="fdhD_narQ"/>
    <property type="match status" value="1"/>
</dbReference>
<dbReference type="Pfam" id="PF02634">
    <property type="entry name" value="FdhD-NarQ"/>
    <property type="match status" value="1"/>
</dbReference>
<dbReference type="PANTHER" id="PTHR30592">
    <property type="entry name" value="FORMATE DEHYDROGENASE"/>
    <property type="match status" value="1"/>
</dbReference>
<reference evidence="3" key="1">
    <citation type="submission" date="2023-02" db="EMBL/GenBank/DDBJ databases">
        <title>Genome sequence of Hyphococcus flavus.</title>
        <authorList>
            <person name="Rong J.-C."/>
            <person name="Zhao Q."/>
            <person name="Yi M."/>
            <person name="Wu J.-Y."/>
        </authorList>
    </citation>
    <scope>NUCLEOTIDE SEQUENCE</scope>
    <source>
        <strain evidence="3">MCCC 1K03223</strain>
    </source>
</reference>